<dbReference type="PANTHER" id="PTHR36182">
    <property type="entry name" value="PROTEIN, PUTATIVE (AFU_ORTHOLOGUE AFUA_6G10930)-RELATED"/>
    <property type="match status" value="1"/>
</dbReference>
<evidence type="ECO:0000313" key="2">
    <source>
        <dbReference type="EMBL" id="KAJ1717996.1"/>
    </source>
</evidence>
<evidence type="ECO:0000256" key="1">
    <source>
        <dbReference type="SAM" id="MobiDB-lite"/>
    </source>
</evidence>
<dbReference type="PANTHER" id="PTHR36182:SF1">
    <property type="entry name" value="PROTEIN, PUTATIVE (AFU_ORTHOLOGUE AFUA_6G10930)-RELATED"/>
    <property type="match status" value="1"/>
</dbReference>
<dbReference type="EMBL" id="JANBOI010004072">
    <property type="protein sequence ID" value="KAJ1717996.1"/>
    <property type="molecule type" value="Genomic_DNA"/>
</dbReference>
<gene>
    <name evidence="2" type="ORF">LPJ61_006967</name>
</gene>
<organism evidence="2 3">
    <name type="scientific">Coemansia biformis</name>
    <dbReference type="NCBI Taxonomy" id="1286918"/>
    <lineage>
        <taxon>Eukaryota</taxon>
        <taxon>Fungi</taxon>
        <taxon>Fungi incertae sedis</taxon>
        <taxon>Zoopagomycota</taxon>
        <taxon>Kickxellomycotina</taxon>
        <taxon>Kickxellomycetes</taxon>
        <taxon>Kickxellales</taxon>
        <taxon>Kickxellaceae</taxon>
        <taxon>Coemansia</taxon>
    </lineage>
</organism>
<dbReference type="AlphaFoldDB" id="A0A9W7XRG2"/>
<reference evidence="2" key="1">
    <citation type="submission" date="2022-07" db="EMBL/GenBank/DDBJ databases">
        <title>Phylogenomic reconstructions and comparative analyses of Kickxellomycotina fungi.</title>
        <authorList>
            <person name="Reynolds N.K."/>
            <person name="Stajich J.E."/>
            <person name="Barry K."/>
            <person name="Grigoriev I.V."/>
            <person name="Crous P."/>
            <person name="Smith M.E."/>
        </authorList>
    </citation>
    <scope>NUCLEOTIDE SEQUENCE</scope>
    <source>
        <strain evidence="2">BCRC 34381</strain>
    </source>
</reference>
<dbReference type="PROSITE" id="PS00018">
    <property type="entry name" value="EF_HAND_1"/>
    <property type="match status" value="1"/>
</dbReference>
<feature type="compositionally biased region" description="Low complexity" evidence="1">
    <location>
        <begin position="272"/>
        <end position="282"/>
    </location>
</feature>
<evidence type="ECO:0008006" key="4">
    <source>
        <dbReference type="Google" id="ProtNLM"/>
    </source>
</evidence>
<accession>A0A9W7XRG2</accession>
<name>A0A9W7XRG2_9FUNG</name>
<dbReference type="Gene3D" id="2.70.50.70">
    <property type="match status" value="1"/>
</dbReference>
<feature type="non-terminal residue" evidence="2">
    <location>
        <position position="1"/>
    </location>
</feature>
<proteinExistence type="predicted"/>
<feature type="region of interest" description="Disordered" evidence="1">
    <location>
        <begin position="220"/>
        <end position="317"/>
    </location>
</feature>
<comment type="caution">
    <text evidence="2">The sequence shown here is derived from an EMBL/GenBank/DDBJ whole genome shotgun (WGS) entry which is preliminary data.</text>
</comment>
<dbReference type="InterPro" id="IPR018247">
    <property type="entry name" value="EF_Hand_1_Ca_BS"/>
</dbReference>
<protein>
    <recommendedName>
        <fullName evidence="4">Chitin-binding type-4 domain-containing protein</fullName>
    </recommendedName>
</protein>
<dbReference type="OrthoDB" id="2342176at2759"/>
<dbReference type="Proteomes" id="UP001143981">
    <property type="component" value="Unassembled WGS sequence"/>
</dbReference>
<evidence type="ECO:0000313" key="3">
    <source>
        <dbReference type="Proteomes" id="UP001143981"/>
    </source>
</evidence>
<keyword evidence="3" id="KW-1185">Reference proteome</keyword>
<feature type="compositionally biased region" description="Polar residues" evidence="1">
    <location>
        <begin position="220"/>
        <end position="240"/>
    </location>
</feature>
<feature type="non-terminal residue" evidence="2">
    <location>
        <position position="317"/>
    </location>
</feature>
<sequence length="317" mass="33661">LYGLAGTLVCVQAHISLKSPCPRYSPTGENCPVVPAGQQLDQEMNAPISSVQQGFSKPFCKYSTPWPTPAAKWTAGQSITVKFGKHAVSHSGGHCEFSMSYDGGKTFVIIHQELQYCFVGQNLGVTNEVKIFDYTFDLPKDLPASDKAIFAWSWVNASGNREFYMNCADVAISGTSKSFTGKQMAVANYKGYPTIPEFNGNYNTGLDLYKNARSITVTGTGASSPANGPNGNIQDSNDAASDSGEDTGAFHKGNTENTDATEKGLTDDANDTDTNNAIDAATEGTDNAAPEDINDATTDSTSDADMDGAVEASEMDK</sequence>